<dbReference type="NCBIfam" id="TIGR00810">
    <property type="entry name" value="secG"/>
    <property type="match status" value="1"/>
</dbReference>
<dbReference type="GO" id="GO:0015450">
    <property type="term" value="F:protein-transporting ATPase activity"/>
    <property type="evidence" value="ECO:0007669"/>
    <property type="project" value="UniProtKB-UniRule"/>
</dbReference>
<evidence type="ECO:0000256" key="10">
    <source>
        <dbReference type="RuleBase" id="RU365087"/>
    </source>
</evidence>
<dbReference type="Proteomes" id="UP000334340">
    <property type="component" value="Unassembled WGS sequence"/>
</dbReference>
<evidence type="ECO:0000256" key="5">
    <source>
        <dbReference type="ARBA" id="ARBA00022692"/>
    </source>
</evidence>
<dbReference type="AlphaFoldDB" id="A0A564ZI30"/>
<evidence type="ECO:0000256" key="9">
    <source>
        <dbReference type="ARBA" id="ARBA00023136"/>
    </source>
</evidence>
<evidence type="ECO:0000256" key="11">
    <source>
        <dbReference type="SAM" id="MobiDB-lite"/>
    </source>
</evidence>
<accession>A0A564ZI30</accession>
<keyword evidence="8 10" id="KW-0811">Translocation</keyword>
<feature type="compositionally biased region" description="Basic and acidic residues" evidence="11">
    <location>
        <begin position="77"/>
        <end position="88"/>
    </location>
</feature>
<dbReference type="PANTHER" id="PTHR34182:SF1">
    <property type="entry name" value="PROTEIN-EXPORT MEMBRANE PROTEIN SECG"/>
    <property type="match status" value="1"/>
</dbReference>
<keyword evidence="3 10" id="KW-0813">Transport</keyword>
<dbReference type="GO" id="GO:0043952">
    <property type="term" value="P:protein transport by the Sec complex"/>
    <property type="evidence" value="ECO:0007669"/>
    <property type="project" value="TreeGrafter"/>
</dbReference>
<comment type="function">
    <text evidence="10">Involved in protein export. Participates in an early event of protein translocation.</text>
</comment>
<evidence type="ECO:0000256" key="3">
    <source>
        <dbReference type="ARBA" id="ARBA00022448"/>
    </source>
</evidence>
<evidence type="ECO:0000256" key="1">
    <source>
        <dbReference type="ARBA" id="ARBA00004651"/>
    </source>
</evidence>
<feature type="compositionally biased region" description="Pro residues" evidence="11">
    <location>
        <begin position="95"/>
        <end position="117"/>
    </location>
</feature>
<evidence type="ECO:0000256" key="8">
    <source>
        <dbReference type="ARBA" id="ARBA00023010"/>
    </source>
</evidence>
<protein>
    <recommendedName>
        <fullName evidence="10">Protein-export membrane protein SecG</fullName>
    </recommendedName>
</protein>
<keyword evidence="6 10" id="KW-0653">Protein transport</keyword>
<dbReference type="PANTHER" id="PTHR34182">
    <property type="entry name" value="PROTEIN-EXPORT MEMBRANE PROTEIN SECG"/>
    <property type="match status" value="1"/>
</dbReference>
<comment type="subcellular location">
    <subcellularLocation>
        <location evidence="1 10">Cell membrane</location>
        <topology evidence="1 10">Multi-pass membrane protein</topology>
    </subcellularLocation>
</comment>
<dbReference type="GO" id="GO:0065002">
    <property type="term" value="P:intracellular protein transmembrane transport"/>
    <property type="evidence" value="ECO:0007669"/>
    <property type="project" value="TreeGrafter"/>
</dbReference>
<evidence type="ECO:0000313" key="12">
    <source>
        <dbReference type="EMBL" id="VUZ84955.1"/>
    </source>
</evidence>
<feature type="region of interest" description="Disordered" evidence="11">
    <location>
        <begin position="77"/>
        <end position="123"/>
    </location>
</feature>
<comment type="caution">
    <text evidence="10">Lacks conserved residue(s) required for the propagation of feature annotation.</text>
</comment>
<keyword evidence="13" id="KW-1185">Reference proteome</keyword>
<reference evidence="12 13" key="1">
    <citation type="submission" date="2019-07" db="EMBL/GenBank/DDBJ databases">
        <authorList>
            <person name="Cremers G."/>
        </authorList>
    </citation>
    <scope>NUCLEOTIDE SEQUENCE [LARGE SCALE GENOMIC DNA]</scope>
</reference>
<gene>
    <name evidence="12" type="ORF">MELA_01330</name>
</gene>
<evidence type="ECO:0000313" key="13">
    <source>
        <dbReference type="Proteomes" id="UP000334340"/>
    </source>
</evidence>
<dbReference type="GO" id="GO:0005886">
    <property type="term" value="C:plasma membrane"/>
    <property type="evidence" value="ECO:0007669"/>
    <property type="project" value="UniProtKB-SubCell"/>
</dbReference>
<dbReference type="Pfam" id="PF03840">
    <property type="entry name" value="SecG"/>
    <property type="match status" value="1"/>
</dbReference>
<dbReference type="PRINTS" id="PR01651">
    <property type="entry name" value="SECGEXPORT"/>
</dbReference>
<evidence type="ECO:0000256" key="6">
    <source>
        <dbReference type="ARBA" id="ARBA00022927"/>
    </source>
</evidence>
<keyword evidence="7 10" id="KW-1133">Transmembrane helix</keyword>
<comment type="similarity">
    <text evidence="2 10">Belongs to the SecG family.</text>
</comment>
<dbReference type="InterPro" id="IPR004692">
    <property type="entry name" value="SecG"/>
</dbReference>
<dbReference type="EMBL" id="CABIKM010000021">
    <property type="protein sequence ID" value="VUZ84955.1"/>
    <property type="molecule type" value="Genomic_DNA"/>
</dbReference>
<sequence length="123" mass="12271">MVIALSVIHLLIALVLIVIVLLQSGKGADIGAAFGGGSSQTVFGGRGAATFLSKLTLAAAVLFMVSSLILTVWSERRGSSSVITEERVGQTAPAPASPPTGAPTPSTPPAEPTPPAQVPSAAK</sequence>
<name>A0A564ZI30_9BACT</name>
<dbReference type="GO" id="GO:0009306">
    <property type="term" value="P:protein secretion"/>
    <property type="evidence" value="ECO:0007669"/>
    <property type="project" value="UniProtKB-UniRule"/>
</dbReference>
<evidence type="ECO:0000256" key="4">
    <source>
        <dbReference type="ARBA" id="ARBA00022475"/>
    </source>
</evidence>
<feature type="transmembrane region" description="Helical" evidence="10">
    <location>
        <begin position="51"/>
        <end position="73"/>
    </location>
</feature>
<organism evidence="12 13">
    <name type="scientific">Candidatus Methylomirabilis lanthanidiphila</name>
    <dbReference type="NCBI Taxonomy" id="2211376"/>
    <lineage>
        <taxon>Bacteria</taxon>
        <taxon>Candidatus Methylomirabilota</taxon>
        <taxon>Candidatus Methylomirabilia</taxon>
        <taxon>Candidatus Methylomirabilales</taxon>
        <taxon>Candidatus Methylomirabilaceae</taxon>
        <taxon>Candidatus Methylomirabilis</taxon>
    </lineage>
</organism>
<evidence type="ECO:0000256" key="2">
    <source>
        <dbReference type="ARBA" id="ARBA00008445"/>
    </source>
</evidence>
<keyword evidence="5 10" id="KW-0812">Transmembrane</keyword>
<keyword evidence="9 10" id="KW-0472">Membrane</keyword>
<keyword evidence="4 10" id="KW-1003">Cell membrane</keyword>
<evidence type="ECO:0000256" key="7">
    <source>
        <dbReference type="ARBA" id="ARBA00022989"/>
    </source>
</evidence>
<proteinExistence type="inferred from homology"/>